<dbReference type="PANTHER" id="PTHR43854:SF1">
    <property type="entry name" value="INDOLEPYRUVATE OXIDOREDUCTASE SUBUNIT IORB"/>
    <property type="match status" value="1"/>
</dbReference>
<dbReference type="AlphaFoldDB" id="A0A645D2M5"/>
<evidence type="ECO:0000259" key="2">
    <source>
        <dbReference type="Pfam" id="PF01558"/>
    </source>
</evidence>
<dbReference type="Gene3D" id="3.40.920.10">
    <property type="entry name" value="Pyruvate-ferredoxin oxidoreductase, PFOR, domain III"/>
    <property type="match status" value="1"/>
</dbReference>
<dbReference type="InterPro" id="IPR052198">
    <property type="entry name" value="IorB_Oxidoreductase"/>
</dbReference>
<dbReference type="InterPro" id="IPR019752">
    <property type="entry name" value="Pyrv/ketoisovalerate_OxRed_cat"/>
</dbReference>
<feature type="domain" description="Pyruvate/ketoisovalerate oxidoreductase catalytic" evidence="2">
    <location>
        <begin position="12"/>
        <end position="188"/>
    </location>
</feature>
<evidence type="ECO:0000256" key="1">
    <source>
        <dbReference type="ARBA" id="ARBA00023002"/>
    </source>
</evidence>
<dbReference type="SUPFAM" id="SSF53323">
    <property type="entry name" value="Pyruvate-ferredoxin oxidoreductase, PFOR, domain III"/>
    <property type="match status" value="1"/>
</dbReference>
<dbReference type="PANTHER" id="PTHR43854">
    <property type="entry name" value="INDOLEPYRUVATE OXIDOREDUCTASE SUBUNIT IORB"/>
    <property type="match status" value="1"/>
</dbReference>
<protein>
    <recommendedName>
        <fullName evidence="2">Pyruvate/ketoisovalerate oxidoreductase catalytic domain-containing protein</fullName>
    </recommendedName>
</protein>
<comment type="caution">
    <text evidence="3">The sequence shown here is derived from an EMBL/GenBank/DDBJ whole genome shotgun (WGS) entry which is preliminary data.</text>
</comment>
<dbReference type="GO" id="GO:0016903">
    <property type="term" value="F:oxidoreductase activity, acting on the aldehyde or oxo group of donors"/>
    <property type="evidence" value="ECO:0007669"/>
    <property type="project" value="InterPro"/>
</dbReference>
<keyword evidence="1" id="KW-0560">Oxidoreductase</keyword>
<sequence>MKCTNILICGVGGQGLVVTTTIISEAAFLEGYDIKTSDVIGLSQRGGLVFGSIRFGEKVYSALIPQGEADILIALEKLEGLRWVHNVKKDGVVILNNNTIYPNRVLIEKEEYPENIEDKIKDKGLKLLQVNGTAIGKDLGNIKVENTVLLGVLSNYLPFSEESWYEALSKTFPERLLPINKEAFNLGRNLPF</sequence>
<dbReference type="InterPro" id="IPR002869">
    <property type="entry name" value="Pyrv_flavodox_OxRed_cen"/>
</dbReference>
<gene>
    <name evidence="3" type="ORF">SDC9_130608</name>
</gene>
<accession>A0A645D2M5</accession>
<name>A0A645D2M5_9ZZZZ</name>
<dbReference type="Pfam" id="PF01558">
    <property type="entry name" value="POR"/>
    <property type="match status" value="1"/>
</dbReference>
<reference evidence="3" key="1">
    <citation type="submission" date="2019-08" db="EMBL/GenBank/DDBJ databases">
        <authorList>
            <person name="Kucharzyk K."/>
            <person name="Murdoch R.W."/>
            <person name="Higgins S."/>
            <person name="Loffler F."/>
        </authorList>
    </citation>
    <scope>NUCLEOTIDE SEQUENCE</scope>
</reference>
<organism evidence="3">
    <name type="scientific">bioreactor metagenome</name>
    <dbReference type="NCBI Taxonomy" id="1076179"/>
    <lineage>
        <taxon>unclassified sequences</taxon>
        <taxon>metagenomes</taxon>
        <taxon>ecological metagenomes</taxon>
    </lineage>
</organism>
<evidence type="ECO:0000313" key="3">
    <source>
        <dbReference type="EMBL" id="MPM83544.1"/>
    </source>
</evidence>
<proteinExistence type="predicted"/>
<dbReference type="EMBL" id="VSSQ01032316">
    <property type="protein sequence ID" value="MPM83544.1"/>
    <property type="molecule type" value="Genomic_DNA"/>
</dbReference>